<sequence>MNGGSTLADPVEVTVNVDLTALAPGTVLTGGMGNGPADGAANEGQGGDGVQVSVDSDQHVLVHVNSPIMGGVAAVGNNNGAGNGDQGGGGNANHALHINVANNLGGGTQTTATVNVNALLTGGPGGDGGNSTGGGGNGGKGGVGENSLELQSHENNAEMTINVAANIIGGQGGDGGNGNGAGNGGDGGNGGEAIFLVDSAPGRNAKVTLEIGKNGSGVVTPVTVQGGSGGSGGTGAASGAAGQYANGILINHGGGGNTATTAINIYQGSTVKAGVSGSSGVNGGAAIFVSAIADSIQTVNNEGTITNAIDFSNSANIDTVNNKSTGVLQGEIKMGAGNDIVTNTGIIQAQITTAAGADSVTNSGSGVISAAIVTGDDNDAISNGATISGTISADAGADALTNTGVILGSISMGADNDTVTNSLTLSGALNMDAGNDTVNLLDGTALSIAGGADTDILNVNTTHNTVILNPNCAPTATISATVGVNGCSVATALSGTEDININSGAFTINGAVTDATTFDVATDAKATLNEVISGIATTVAATTYTNKGTTVLNSNISGSLINHTTGLLVLDGDLNNAKNRTVTSFISQLDSNNTPRVQSRFYESGSEIKLYTLTATGSKISVDNSADTTKSKVINYNINLNNLAEKIENNKEYSILKGTASSDHADLEAVKDASNISYIDSQGNSVSSLPLITLYSRPGTGSQANDVVLVGTKENTCDSIGAAGKGGLASLCQTLNDLSVTYTNSDPDIERRILEKVPLGVSSRALPDLTHLGKPVNFIKERVINKQHAMGIQVATSLPIVSSQSGINTGSDIGDQSSMATSWGKAYSSYSKQDPYAGYDGYRNTNYGLLIGLDRQQRVGVSGLSILGAAVGYNYNDADTIIAPAQMSIDSYQLLFYNSYHDDDYYWHATLGYSLDHYDLTRTDLSQSMSFNGQSTGHQFYADIDLGQDYRFDRWVVNPVFTAQYRYVNGYSYDETNLAQGGYQVEFDSFQQLNLGIGVKLKYDYPLKNGVLQPEIHAQLFYDALGERASVAATTSALPNPVSLEGPPPDRLNYNLGVGLTYYQNDNLTLSMNYDYSWQEHAESHSAAVKIKYNF</sequence>
<reference evidence="3 4" key="1">
    <citation type="submission" date="2016-08" db="EMBL/GenBank/DDBJ databases">
        <title>Draft genome sequence of Candidatus Piscirickettsia litoralis, from seawater.</title>
        <authorList>
            <person name="Wan X."/>
            <person name="Lee A.J."/>
            <person name="Hou S."/>
            <person name="Donachie S.P."/>
        </authorList>
    </citation>
    <scope>NUCLEOTIDE SEQUENCE [LARGE SCALE GENOMIC DNA]</scope>
    <source>
        <strain evidence="3 4">Y2</strain>
    </source>
</reference>
<feature type="region of interest" description="Disordered" evidence="1">
    <location>
        <begin position="123"/>
        <end position="147"/>
    </location>
</feature>
<dbReference type="InterPro" id="IPR036709">
    <property type="entry name" value="Autotransporte_beta_dom_sf"/>
</dbReference>
<protein>
    <recommendedName>
        <fullName evidence="2">Autotransporter domain-containing protein</fullName>
    </recommendedName>
</protein>
<evidence type="ECO:0000313" key="4">
    <source>
        <dbReference type="Proteomes" id="UP000094329"/>
    </source>
</evidence>
<dbReference type="Gene3D" id="2.160.20.160">
    <property type="match status" value="1"/>
</dbReference>
<comment type="caution">
    <text evidence="3">The sequence shown here is derived from an EMBL/GenBank/DDBJ whole genome shotgun (WGS) entry which is preliminary data.</text>
</comment>
<proteinExistence type="predicted"/>
<dbReference type="EMBL" id="MDTU01000001">
    <property type="protein sequence ID" value="ODN41718.1"/>
    <property type="molecule type" value="Genomic_DNA"/>
</dbReference>
<dbReference type="InterPro" id="IPR005546">
    <property type="entry name" value="Autotransporte_beta"/>
</dbReference>
<evidence type="ECO:0000259" key="2">
    <source>
        <dbReference type="PROSITE" id="PS51208"/>
    </source>
</evidence>
<dbReference type="Gene3D" id="2.40.128.130">
    <property type="entry name" value="Autotransporter beta-domain"/>
    <property type="match status" value="1"/>
</dbReference>
<dbReference type="Proteomes" id="UP000094329">
    <property type="component" value="Unassembled WGS sequence"/>
</dbReference>
<keyword evidence="4" id="KW-1185">Reference proteome</keyword>
<dbReference type="RefSeq" id="WP_069311520.1">
    <property type="nucleotide sequence ID" value="NZ_MDTU01000001.1"/>
</dbReference>
<feature type="domain" description="Autotransporter" evidence="2">
    <location>
        <begin position="815"/>
        <end position="1095"/>
    </location>
</feature>
<dbReference type="SUPFAM" id="SSF103515">
    <property type="entry name" value="Autotransporter"/>
    <property type="match status" value="1"/>
</dbReference>
<dbReference type="PROSITE" id="PS51208">
    <property type="entry name" value="AUTOTRANSPORTER"/>
    <property type="match status" value="1"/>
</dbReference>
<dbReference type="SMART" id="SM00869">
    <property type="entry name" value="Autotransporter"/>
    <property type="match status" value="1"/>
</dbReference>
<feature type="compositionally biased region" description="Gly residues" evidence="1">
    <location>
        <begin position="123"/>
        <end position="144"/>
    </location>
</feature>
<evidence type="ECO:0000313" key="3">
    <source>
        <dbReference type="EMBL" id="ODN41718.1"/>
    </source>
</evidence>
<name>A0ABX2ZZQ9_9GAMM</name>
<evidence type="ECO:0000256" key="1">
    <source>
        <dbReference type="SAM" id="MobiDB-lite"/>
    </source>
</evidence>
<accession>A0ABX2ZZQ9</accession>
<dbReference type="Pfam" id="PF03797">
    <property type="entry name" value="Autotransporter"/>
    <property type="match status" value="1"/>
</dbReference>
<gene>
    <name evidence="3" type="ORF">BGC07_00355</name>
</gene>
<organism evidence="3 4">
    <name type="scientific">Piscirickettsia litoralis</name>
    <dbReference type="NCBI Taxonomy" id="1891921"/>
    <lineage>
        <taxon>Bacteria</taxon>
        <taxon>Pseudomonadati</taxon>
        <taxon>Pseudomonadota</taxon>
        <taxon>Gammaproteobacteria</taxon>
        <taxon>Thiotrichales</taxon>
        <taxon>Piscirickettsiaceae</taxon>
        <taxon>Piscirickettsia</taxon>
    </lineage>
</organism>